<sequence length="249" mass="27710">MSASTIAASSISHLEVAGQTAIFTLSNPKTHQIPNCVSAQNHEKWAVNLNSLQGQATYSLLVTALSKGQFVTVTSANYCDTDLAIEIANGVSLTANTDRDVTHALALYKGDGTTKIGKVIGWSDKHHGYLYTPLTGSIKPDSYWHYSKRLPDYAVFITPDCSGDMYKRYYENNHYPLHFYEAVNSYLTYADGTQHGDKLSDHGESRMYHLLDGITCQVITENFAHIYSQYRKMVKTTHPLCGEKPCVIK</sequence>
<dbReference type="Proteomes" id="UP000031327">
    <property type="component" value="Unassembled WGS sequence"/>
</dbReference>
<accession>A0A0C1MKH2</accession>
<gene>
    <name evidence="1" type="ORF">JF50_10170</name>
</gene>
<evidence type="ECO:0000313" key="1">
    <source>
        <dbReference type="EMBL" id="KID57544.1"/>
    </source>
</evidence>
<protein>
    <submittedName>
        <fullName evidence="1">Uncharacterized protein</fullName>
    </submittedName>
</protein>
<reference evidence="1 2" key="1">
    <citation type="submission" date="2014-12" db="EMBL/GenBank/DDBJ databases">
        <title>Draft Genome Sequence of Pseudoalteromonas luteoviolacea HI1.</title>
        <authorList>
            <person name="Asahina A.Y."/>
            <person name="Hadfield M.G."/>
        </authorList>
    </citation>
    <scope>NUCLEOTIDE SEQUENCE [LARGE SCALE GENOMIC DNA]</scope>
    <source>
        <strain evidence="1 2">HI1</strain>
    </source>
</reference>
<dbReference type="AlphaFoldDB" id="A0A0C1MKH2"/>
<comment type="caution">
    <text evidence="1">The sequence shown here is derived from an EMBL/GenBank/DDBJ whole genome shotgun (WGS) entry which is preliminary data.</text>
</comment>
<name>A0A0C1MKH2_9GAMM</name>
<dbReference type="EMBL" id="JWIC01000005">
    <property type="protein sequence ID" value="KID57544.1"/>
    <property type="molecule type" value="Genomic_DNA"/>
</dbReference>
<evidence type="ECO:0000313" key="2">
    <source>
        <dbReference type="Proteomes" id="UP000031327"/>
    </source>
</evidence>
<proteinExistence type="predicted"/>
<organism evidence="1 2">
    <name type="scientific">Pseudoalteromonas luteoviolacea</name>
    <dbReference type="NCBI Taxonomy" id="43657"/>
    <lineage>
        <taxon>Bacteria</taxon>
        <taxon>Pseudomonadati</taxon>
        <taxon>Pseudomonadota</taxon>
        <taxon>Gammaproteobacteria</taxon>
        <taxon>Alteromonadales</taxon>
        <taxon>Pseudoalteromonadaceae</taxon>
        <taxon>Pseudoalteromonas</taxon>
    </lineage>
</organism>